<proteinExistence type="inferred from homology"/>
<dbReference type="EMBL" id="AUYC01000020">
    <property type="protein sequence ID" value="KZN64803.1"/>
    <property type="molecule type" value="Genomic_DNA"/>
</dbReference>
<reference evidence="6 7" key="1">
    <citation type="submission" date="2013-07" db="EMBL/GenBank/DDBJ databases">
        <title>Comparative Genomic and Metabolomic Analysis of Twelve Strains of Pseudoalteromonas luteoviolacea.</title>
        <authorList>
            <person name="Vynne N.G."/>
            <person name="Mansson M."/>
            <person name="Gram L."/>
        </authorList>
    </citation>
    <scope>NUCLEOTIDE SEQUENCE [LARGE SCALE GENOMIC DNA]</scope>
    <source>
        <strain evidence="6 7">CPMOR-1</strain>
    </source>
</reference>
<evidence type="ECO:0000256" key="2">
    <source>
        <dbReference type="ARBA" id="ARBA00023125"/>
    </source>
</evidence>
<gene>
    <name evidence="6" type="ORF">N473_13500</name>
</gene>
<dbReference type="SUPFAM" id="SSF50969">
    <property type="entry name" value="YVTN repeat-like/Quinoprotein amine dehydrogenase"/>
    <property type="match status" value="1"/>
</dbReference>
<dbReference type="SUPFAM" id="SSF82171">
    <property type="entry name" value="DPP6 N-terminal domain-like"/>
    <property type="match status" value="1"/>
</dbReference>
<dbReference type="GO" id="GO:0000160">
    <property type="term" value="P:phosphorelay signal transduction system"/>
    <property type="evidence" value="ECO:0007669"/>
    <property type="project" value="InterPro"/>
</dbReference>
<dbReference type="InterPro" id="IPR001867">
    <property type="entry name" value="OmpR/PhoB-type_DNA-bd"/>
</dbReference>
<evidence type="ECO:0000256" key="4">
    <source>
        <dbReference type="SAM" id="Phobius"/>
    </source>
</evidence>
<dbReference type="CDD" id="cd00383">
    <property type="entry name" value="trans_reg_C"/>
    <property type="match status" value="1"/>
</dbReference>
<dbReference type="PANTHER" id="PTHR36842">
    <property type="entry name" value="PROTEIN TOLB HOMOLOG"/>
    <property type="match status" value="1"/>
</dbReference>
<comment type="caution">
    <text evidence="6">The sequence shown here is derived from an EMBL/GenBank/DDBJ whole genome shotgun (WGS) entry which is preliminary data.</text>
</comment>
<evidence type="ECO:0000313" key="7">
    <source>
        <dbReference type="Proteomes" id="UP000076486"/>
    </source>
</evidence>
<keyword evidence="4" id="KW-0812">Transmembrane</keyword>
<dbReference type="InterPro" id="IPR011044">
    <property type="entry name" value="Quino_amine_DH_bsu"/>
</dbReference>
<dbReference type="AlphaFoldDB" id="A0A161Z877"/>
<dbReference type="SMART" id="SM00862">
    <property type="entry name" value="Trans_reg_C"/>
    <property type="match status" value="1"/>
</dbReference>
<evidence type="ECO:0000259" key="5">
    <source>
        <dbReference type="PROSITE" id="PS51755"/>
    </source>
</evidence>
<accession>A0A161Z877</accession>
<dbReference type="PANTHER" id="PTHR36842:SF1">
    <property type="entry name" value="PROTEIN TOLB"/>
    <property type="match status" value="1"/>
</dbReference>
<sequence>MKLEIGSYHVDAKRCQITGFNEVTNIEPKVMEVLVYLYSHKGEVVSQEEIFSAVWPKAIFNPSSVQRCIAILRKAFDDDAKQPALIITHPKRGYSLDVPSPKLNTFRLVLSSGIAFLIIAAVFISIFLNQLPHKNDFSELLPISSSSGNEFAFMMSPNGLYIAFIREVENTKHIWIKQLDTGVEKRVSRQSADYLSLGWSPNGNGLVFTIREQVGSSLQFTTLDLVSMIPLEQEEAYRTTEHVISSHRLDWATDNMVYFTEKHRASSDTQLVSYNLSTKKKHVLHQSIRSDWLLMQSLSPDEAFIALGFEAGQNKYRVDLLELGSGQLKTLVMIEDGLSGLSWHPNGKSILLSKRNEILSVDLQGSVSKLPFKNYQIVRDATYSNSGKEIFMELVKVDVDILSAERENIKNLTPLVNSSSVDFLPVFSPDPTVFVFESHRFGQKQLFIYEQGQERLLFKNPDNVELFGIAWSKDGKSVFTASKDTIFRIEVASNKMEAIPHTHSSFYLREAYHHSDALLVSYRSPNGKGFHAAKFDLKTGELKEFEAKGKRLSCYSMGLDELDNIYFSNASAVFKRGDAGEVERIWQSPEAGIIGLTTESNTLFVTLEQGNQYKLVEHDLLSGKTDMTWIGNKDGKMLINAAHDYSQFLYLTEPTRQKHLARLR</sequence>
<dbReference type="InterPro" id="IPR011659">
    <property type="entry name" value="WD40"/>
</dbReference>
<dbReference type="Gene3D" id="2.120.10.30">
    <property type="entry name" value="TolB, C-terminal domain"/>
    <property type="match status" value="2"/>
</dbReference>
<dbReference type="Pfam" id="PF07676">
    <property type="entry name" value="PD40"/>
    <property type="match status" value="2"/>
</dbReference>
<protein>
    <recommendedName>
        <fullName evidence="5">OmpR/PhoB-type domain-containing protein</fullName>
    </recommendedName>
</protein>
<feature type="DNA-binding region" description="OmpR/PhoB-type" evidence="3">
    <location>
        <begin position="1"/>
        <end position="98"/>
    </location>
</feature>
<dbReference type="Proteomes" id="UP000076486">
    <property type="component" value="Unassembled WGS sequence"/>
</dbReference>
<keyword evidence="4" id="KW-1133">Transmembrane helix</keyword>
<dbReference type="PATRIC" id="fig|1365248.3.peg.1611"/>
<feature type="transmembrane region" description="Helical" evidence="4">
    <location>
        <begin position="108"/>
        <end position="128"/>
    </location>
</feature>
<dbReference type="InterPro" id="IPR016032">
    <property type="entry name" value="Sig_transdc_resp-reg_C-effctor"/>
</dbReference>
<keyword evidence="2 3" id="KW-0238">DNA-binding</keyword>
<dbReference type="InterPro" id="IPR036388">
    <property type="entry name" value="WH-like_DNA-bd_sf"/>
</dbReference>
<dbReference type="SUPFAM" id="SSF46894">
    <property type="entry name" value="C-terminal effector domain of the bipartite response regulators"/>
    <property type="match status" value="1"/>
</dbReference>
<evidence type="ECO:0000313" key="6">
    <source>
        <dbReference type="EMBL" id="KZN64803.1"/>
    </source>
</evidence>
<dbReference type="InterPro" id="IPR011042">
    <property type="entry name" value="6-blade_b-propeller_TolB-like"/>
</dbReference>
<dbReference type="GO" id="GO:0006355">
    <property type="term" value="P:regulation of DNA-templated transcription"/>
    <property type="evidence" value="ECO:0007669"/>
    <property type="project" value="InterPro"/>
</dbReference>
<evidence type="ECO:0000256" key="3">
    <source>
        <dbReference type="PROSITE-ProRule" id="PRU01091"/>
    </source>
</evidence>
<dbReference type="RefSeq" id="WP_081221014.1">
    <property type="nucleotide sequence ID" value="NZ_AUYC01000020.1"/>
</dbReference>
<dbReference type="GO" id="GO:0003677">
    <property type="term" value="F:DNA binding"/>
    <property type="evidence" value="ECO:0007669"/>
    <property type="project" value="UniProtKB-UniRule"/>
</dbReference>
<keyword evidence="4" id="KW-0472">Membrane</keyword>
<dbReference type="Pfam" id="PF00486">
    <property type="entry name" value="Trans_reg_C"/>
    <property type="match status" value="1"/>
</dbReference>
<organism evidence="6 7">
    <name type="scientific">Pseudoalteromonas luteoviolacea CPMOR-1</name>
    <dbReference type="NCBI Taxonomy" id="1365248"/>
    <lineage>
        <taxon>Bacteria</taxon>
        <taxon>Pseudomonadati</taxon>
        <taxon>Pseudomonadota</taxon>
        <taxon>Gammaproteobacteria</taxon>
        <taxon>Alteromonadales</taxon>
        <taxon>Pseudoalteromonadaceae</taxon>
        <taxon>Pseudoalteromonas</taxon>
    </lineage>
</organism>
<evidence type="ECO:0000256" key="1">
    <source>
        <dbReference type="ARBA" id="ARBA00009820"/>
    </source>
</evidence>
<dbReference type="Gene3D" id="1.10.10.10">
    <property type="entry name" value="Winged helix-like DNA-binding domain superfamily/Winged helix DNA-binding domain"/>
    <property type="match status" value="1"/>
</dbReference>
<comment type="similarity">
    <text evidence="1">Belongs to the TolB family.</text>
</comment>
<dbReference type="PROSITE" id="PS51755">
    <property type="entry name" value="OMPR_PHOB"/>
    <property type="match status" value="1"/>
</dbReference>
<feature type="domain" description="OmpR/PhoB-type" evidence="5">
    <location>
        <begin position="1"/>
        <end position="98"/>
    </location>
</feature>
<name>A0A161Z877_9GAMM</name>